<dbReference type="EMBL" id="LODU01000001">
    <property type="protein sequence ID" value="POH35713.1"/>
    <property type="molecule type" value="Genomic_DNA"/>
</dbReference>
<reference evidence="1 2" key="1">
    <citation type="journal article" date="2014" name="Syst. Appl. Microbiol.">
        <title>Microsymbionts of Phaseolus vulgaris in acid and alkaline soils of Mexico.</title>
        <authorList>
            <person name="Verastegui-Valdes M.M."/>
            <person name="Zhang Y.J."/>
            <person name="Rivera-Orduna F.N."/>
            <person name="Cheng H.P."/>
            <person name="Sui X.H."/>
            <person name="Wang E.T."/>
        </authorList>
    </citation>
    <scope>NUCLEOTIDE SEQUENCE [LARGE SCALE GENOMIC DNA]</scope>
    <source>
        <strain evidence="1 2">FG01</strain>
    </source>
</reference>
<accession>A0A2S3YVR0</accession>
<name>A0A2S3YVR0_9HYPH</name>
<evidence type="ECO:0000313" key="2">
    <source>
        <dbReference type="Proteomes" id="UP000237511"/>
    </source>
</evidence>
<comment type="caution">
    <text evidence="1">The sequence shown here is derived from an EMBL/GenBank/DDBJ whole genome shotgun (WGS) entry which is preliminary data.</text>
</comment>
<protein>
    <submittedName>
        <fullName evidence="1">Uncharacterized protein</fullName>
    </submittedName>
</protein>
<gene>
    <name evidence="1" type="ORF">ATY31_00300</name>
</gene>
<organism evidence="1 2">
    <name type="scientific">Sinorhizobium americanum</name>
    <dbReference type="NCBI Taxonomy" id="194963"/>
    <lineage>
        <taxon>Bacteria</taxon>
        <taxon>Pseudomonadati</taxon>
        <taxon>Pseudomonadota</taxon>
        <taxon>Alphaproteobacteria</taxon>
        <taxon>Hyphomicrobiales</taxon>
        <taxon>Rhizobiaceae</taxon>
        <taxon>Sinorhizobium/Ensifer group</taxon>
        <taxon>Sinorhizobium</taxon>
    </lineage>
</organism>
<sequence length="86" mass="9369">MFSPENYLEPAFVPALRPLQPIGRGHDYFPVTDNAFGRQIVSNVPPAVLNELSHLSGVQGDLARKLGVEAPERSEGTEASLWDQAP</sequence>
<proteinExistence type="predicted"/>
<evidence type="ECO:0000313" key="1">
    <source>
        <dbReference type="EMBL" id="POH35713.1"/>
    </source>
</evidence>
<dbReference type="AlphaFoldDB" id="A0A2S3YVR0"/>
<dbReference type="Proteomes" id="UP000237511">
    <property type="component" value="Unassembled WGS sequence"/>
</dbReference>